<evidence type="ECO:0000313" key="13">
    <source>
        <dbReference type="EMBL" id="MEY8762694.1"/>
    </source>
</evidence>
<keyword evidence="10" id="KW-0411">Iron-sulfur</keyword>
<dbReference type="PANTHER" id="PTHR30352:SF2">
    <property type="entry name" value="ANAEROBIC RIBONUCLEOSIDE-TRIPHOSPHATE REDUCTASE-ACTIVATING PROTEIN"/>
    <property type="match status" value="1"/>
</dbReference>
<evidence type="ECO:0000256" key="12">
    <source>
        <dbReference type="PIRNR" id="PIRNR000368"/>
    </source>
</evidence>
<dbReference type="Gene3D" id="3.20.20.70">
    <property type="entry name" value="Aldolase class I"/>
    <property type="match status" value="1"/>
</dbReference>
<dbReference type="SUPFAM" id="SSF102114">
    <property type="entry name" value="Radical SAM enzymes"/>
    <property type="match status" value="1"/>
</dbReference>
<keyword evidence="6" id="KW-0949">S-adenosyl-L-methionine</keyword>
<keyword evidence="7" id="KW-0479">Metal-binding</keyword>
<accession>A0ABV4DTX5</accession>
<dbReference type="SFLD" id="SFLDF00299">
    <property type="entry name" value="anaerobic_ribonucleoside-triph"/>
    <property type="match status" value="1"/>
</dbReference>
<evidence type="ECO:0000256" key="5">
    <source>
        <dbReference type="ARBA" id="ARBA00022485"/>
    </source>
</evidence>
<evidence type="ECO:0000256" key="11">
    <source>
        <dbReference type="ARBA" id="ARBA00047365"/>
    </source>
</evidence>
<dbReference type="SFLD" id="SFLDG01063">
    <property type="entry name" value="activating_enzymes__group_1"/>
    <property type="match status" value="1"/>
</dbReference>
<dbReference type="Pfam" id="PF13353">
    <property type="entry name" value="Fer4_12"/>
    <property type="match status" value="1"/>
</dbReference>
<dbReference type="InterPro" id="IPR012837">
    <property type="entry name" value="NrdG"/>
</dbReference>
<dbReference type="InterPro" id="IPR001989">
    <property type="entry name" value="Radical_activat_CS"/>
</dbReference>
<dbReference type="InterPro" id="IPR013785">
    <property type="entry name" value="Aldolase_TIM"/>
</dbReference>
<evidence type="ECO:0000256" key="3">
    <source>
        <dbReference type="ARBA" id="ARBA00009777"/>
    </source>
</evidence>
<proteinExistence type="inferred from homology"/>
<sequence length="183" mass="20769">MRVFLNCLGRRILVVKKKIRLAGIAYESLVNGPGMRRVFFAQGCRHNCRGCFNPSTHDFSGGELEDTDELIMQVKNNPLITGVTFSGGDPFEQAGEFAYLAEKIERLGLNIWCYTGYTFEYIVGSTQNEQWQSLINNVDVLVDGKFEEDKKDSKLKFKGSGNQRIIDVKKSLKSHKVVEMLYN</sequence>
<evidence type="ECO:0000256" key="2">
    <source>
        <dbReference type="ARBA" id="ARBA00003852"/>
    </source>
</evidence>
<evidence type="ECO:0000256" key="6">
    <source>
        <dbReference type="ARBA" id="ARBA00022691"/>
    </source>
</evidence>
<comment type="caution">
    <text evidence="13">The sequence shown here is derived from an EMBL/GenBank/DDBJ whole genome shotgun (WGS) entry which is preliminary data.</text>
</comment>
<dbReference type="InterPro" id="IPR034457">
    <property type="entry name" value="Organic_radical-activating"/>
</dbReference>
<dbReference type="SFLD" id="SFLDG01066">
    <property type="entry name" value="organic_radical-activating_enz"/>
    <property type="match status" value="1"/>
</dbReference>
<evidence type="ECO:0000256" key="9">
    <source>
        <dbReference type="ARBA" id="ARBA00023004"/>
    </source>
</evidence>
<reference evidence="13 14" key="1">
    <citation type="submission" date="2024-08" db="EMBL/GenBank/DDBJ databases">
        <title>Clostridium lapicellarii sp. nov., and Clostridium renhuaiense sp. nov., two species isolated from the mud in a fermentation cellar used for producing sauce-flavour Chinese liquors.</title>
        <authorList>
            <person name="Yang F."/>
            <person name="Wang H."/>
            <person name="Chen L.Q."/>
            <person name="Zhou N."/>
            <person name="Lu J.J."/>
            <person name="Pu X.X."/>
            <person name="Wan B."/>
            <person name="Wang L."/>
            <person name="Liu S.J."/>
        </authorList>
    </citation>
    <scope>NUCLEOTIDE SEQUENCE [LARGE SCALE GENOMIC DNA]</scope>
    <source>
        <strain evidence="13 14">MT-113</strain>
    </source>
</reference>
<dbReference type="NCBIfam" id="TIGR02491">
    <property type="entry name" value="NrdG"/>
    <property type="match status" value="1"/>
</dbReference>
<comment type="catalytic activity">
    <reaction evidence="11">
        <text>glycyl-[protein] + reduced [flavodoxin] + S-adenosyl-L-methionine = glycin-2-yl radical-[protein] + semiquinone [flavodoxin] + 5'-deoxyadenosine + L-methionine + H(+)</text>
        <dbReference type="Rhea" id="RHEA:61976"/>
        <dbReference type="Rhea" id="RHEA-COMP:10622"/>
        <dbReference type="Rhea" id="RHEA-COMP:14480"/>
        <dbReference type="Rhea" id="RHEA-COMP:15993"/>
        <dbReference type="Rhea" id="RHEA-COMP:15994"/>
        <dbReference type="ChEBI" id="CHEBI:15378"/>
        <dbReference type="ChEBI" id="CHEBI:17319"/>
        <dbReference type="ChEBI" id="CHEBI:29947"/>
        <dbReference type="ChEBI" id="CHEBI:32722"/>
        <dbReference type="ChEBI" id="CHEBI:57618"/>
        <dbReference type="ChEBI" id="CHEBI:57844"/>
        <dbReference type="ChEBI" id="CHEBI:59789"/>
        <dbReference type="ChEBI" id="CHEBI:140311"/>
    </reaction>
</comment>
<evidence type="ECO:0000256" key="8">
    <source>
        <dbReference type="ARBA" id="ARBA00023002"/>
    </source>
</evidence>
<name>A0ABV4DTX5_9CLOT</name>
<organism evidence="13 14">
    <name type="scientific">Clostridium lapidicellarium</name>
    <dbReference type="NCBI Taxonomy" id="3240931"/>
    <lineage>
        <taxon>Bacteria</taxon>
        <taxon>Bacillati</taxon>
        <taxon>Bacillota</taxon>
        <taxon>Clostridia</taxon>
        <taxon>Eubacteriales</taxon>
        <taxon>Clostridiaceae</taxon>
        <taxon>Clostridium</taxon>
    </lineage>
</organism>
<dbReference type="PIRSF" id="PIRSF000368">
    <property type="entry name" value="NrdG"/>
    <property type="match status" value="1"/>
</dbReference>
<keyword evidence="9" id="KW-0408">Iron</keyword>
<dbReference type="SFLD" id="SFLDS00029">
    <property type="entry name" value="Radical_SAM"/>
    <property type="match status" value="1"/>
</dbReference>
<keyword evidence="5" id="KW-0004">4Fe-4S</keyword>
<evidence type="ECO:0000256" key="7">
    <source>
        <dbReference type="ARBA" id="ARBA00022723"/>
    </source>
</evidence>
<comment type="similarity">
    <text evidence="3 12">Belongs to the organic radical-activating enzymes family.</text>
</comment>
<comment type="function">
    <text evidence="2 12">Activation of anaerobic ribonucleoside-triphosphate reductase under anaerobic conditions by generation of an organic free radical, using S-adenosylmethionine and reduced flavodoxin as cosubstrates to produce 5'-deoxy-adenosine.</text>
</comment>
<dbReference type="PANTHER" id="PTHR30352">
    <property type="entry name" value="PYRUVATE FORMATE-LYASE-ACTIVATING ENZYME"/>
    <property type="match status" value="1"/>
</dbReference>
<keyword evidence="14" id="KW-1185">Reference proteome</keyword>
<dbReference type="PROSITE" id="PS01087">
    <property type="entry name" value="RADICAL_ACTIVATING"/>
    <property type="match status" value="1"/>
</dbReference>
<evidence type="ECO:0000256" key="4">
    <source>
        <dbReference type="ARBA" id="ARBA00014281"/>
    </source>
</evidence>
<dbReference type="InterPro" id="IPR007197">
    <property type="entry name" value="rSAM"/>
</dbReference>
<dbReference type="InterPro" id="IPR058240">
    <property type="entry name" value="rSAM_sf"/>
</dbReference>
<protein>
    <recommendedName>
        <fullName evidence="4 12">Anaerobic ribonucleoside-triphosphate reductase-activating protein</fullName>
        <ecNumber evidence="12">1.97.1.-</ecNumber>
    </recommendedName>
</protein>
<dbReference type="RefSeq" id="WP_294182233.1">
    <property type="nucleotide sequence ID" value="NZ_JBGFFE010000002.1"/>
</dbReference>
<comment type="cofactor">
    <cofactor evidence="1">
        <name>[4Fe-4S] cluster</name>
        <dbReference type="ChEBI" id="CHEBI:49883"/>
    </cofactor>
</comment>
<keyword evidence="8 12" id="KW-0560">Oxidoreductase</keyword>
<dbReference type="EMBL" id="JBGFFE010000002">
    <property type="protein sequence ID" value="MEY8762694.1"/>
    <property type="molecule type" value="Genomic_DNA"/>
</dbReference>
<evidence type="ECO:0000313" key="14">
    <source>
        <dbReference type="Proteomes" id="UP001565220"/>
    </source>
</evidence>
<dbReference type="CDD" id="cd01335">
    <property type="entry name" value="Radical_SAM"/>
    <property type="match status" value="1"/>
</dbReference>
<dbReference type="Proteomes" id="UP001565220">
    <property type="component" value="Unassembled WGS sequence"/>
</dbReference>
<evidence type="ECO:0000256" key="1">
    <source>
        <dbReference type="ARBA" id="ARBA00001966"/>
    </source>
</evidence>
<gene>
    <name evidence="13" type="primary">nrdG</name>
    <name evidence="13" type="ORF">AB8S09_03400</name>
</gene>
<dbReference type="EC" id="1.97.1.-" evidence="12"/>
<evidence type="ECO:0000256" key="10">
    <source>
        <dbReference type="ARBA" id="ARBA00023014"/>
    </source>
</evidence>